<dbReference type="AlphaFoldDB" id="A0A4S2DN70"/>
<dbReference type="Proteomes" id="UP000306888">
    <property type="component" value="Unassembled WGS sequence"/>
</dbReference>
<dbReference type="OrthoDB" id="1934519at2"/>
<proteinExistence type="predicted"/>
<feature type="transmembrane region" description="Helical" evidence="1">
    <location>
        <begin position="12"/>
        <end position="30"/>
    </location>
</feature>
<protein>
    <recommendedName>
        <fullName evidence="4">DUF3899 domain-containing protein</fullName>
    </recommendedName>
</protein>
<dbReference type="EMBL" id="SRYR01000001">
    <property type="protein sequence ID" value="TGY43525.1"/>
    <property type="molecule type" value="Genomic_DNA"/>
</dbReference>
<keyword evidence="1" id="KW-0812">Transmembrane</keyword>
<keyword evidence="3" id="KW-1185">Reference proteome</keyword>
<evidence type="ECO:0000256" key="1">
    <source>
        <dbReference type="SAM" id="Phobius"/>
    </source>
</evidence>
<keyword evidence="1" id="KW-0472">Membrane</keyword>
<accession>A0A4S2DN70</accession>
<evidence type="ECO:0000313" key="3">
    <source>
        <dbReference type="Proteomes" id="UP000306888"/>
    </source>
</evidence>
<feature type="transmembrane region" description="Helical" evidence="1">
    <location>
        <begin position="98"/>
        <end position="122"/>
    </location>
</feature>
<gene>
    <name evidence="2" type="ORF">E5347_01555</name>
</gene>
<evidence type="ECO:0008006" key="4">
    <source>
        <dbReference type="Google" id="ProtNLM"/>
    </source>
</evidence>
<comment type="caution">
    <text evidence="2">The sequence shown here is derived from an EMBL/GenBank/DDBJ whole genome shotgun (WGS) entry which is preliminary data.</text>
</comment>
<organism evidence="2 3">
    <name type="scientific">Clostridium sartagoforme</name>
    <dbReference type="NCBI Taxonomy" id="84031"/>
    <lineage>
        <taxon>Bacteria</taxon>
        <taxon>Bacillati</taxon>
        <taxon>Bacillota</taxon>
        <taxon>Clostridia</taxon>
        <taxon>Eubacteriales</taxon>
        <taxon>Clostridiaceae</taxon>
        <taxon>Clostridium</taxon>
    </lineage>
</organism>
<name>A0A4S2DN70_9CLOT</name>
<keyword evidence="1" id="KW-1133">Transmembrane helix</keyword>
<dbReference type="RefSeq" id="WP_136003898.1">
    <property type="nucleotide sequence ID" value="NZ_SRYR01000001.1"/>
</dbReference>
<evidence type="ECO:0000313" key="2">
    <source>
        <dbReference type="EMBL" id="TGY43525.1"/>
    </source>
</evidence>
<feature type="transmembrane region" description="Helical" evidence="1">
    <location>
        <begin position="42"/>
        <end position="59"/>
    </location>
</feature>
<sequence length="123" mass="13139">MKDERVSLLIKSIIWGVVWLGLAALIGLIITKVTSYKDYESVLFIEGLILIFVGIFASISGDPMGLSLQGLGQSNAQYIANANLEVSKMSREKVSGKINIGFALSTFSLVIGGVLSAAITFII</sequence>
<reference evidence="2 3" key="1">
    <citation type="submission" date="2019-04" db="EMBL/GenBank/DDBJ databases">
        <title>Microbes associate with the intestines of laboratory mice.</title>
        <authorList>
            <person name="Navarre W."/>
            <person name="Wong E."/>
            <person name="Huang K."/>
            <person name="Tropini C."/>
            <person name="Ng K."/>
            <person name="Yu B."/>
        </authorList>
    </citation>
    <scope>NUCLEOTIDE SEQUENCE [LARGE SCALE GENOMIC DNA]</scope>
    <source>
        <strain evidence="2 3">NM50_B9-20</strain>
    </source>
</reference>